<keyword evidence="13" id="KW-1185">Reference proteome</keyword>
<feature type="compositionally biased region" description="Polar residues" evidence="11">
    <location>
        <begin position="808"/>
        <end position="824"/>
    </location>
</feature>
<dbReference type="FunFam" id="1.10.510.10:FF:000006">
    <property type="entry name" value="Serine/threonine-protein kinase WNK1 isoform 2"/>
    <property type="match status" value="1"/>
</dbReference>
<keyword evidence="3" id="KW-0723">Serine/threonine-protein kinase</keyword>
<keyword evidence="6" id="KW-0418">Kinase</keyword>
<dbReference type="Pfam" id="PF24889">
    <property type="entry name" value="CCTL2_WNK"/>
    <property type="match status" value="1"/>
</dbReference>
<feature type="domain" description="Protein kinase" evidence="12">
    <location>
        <begin position="1"/>
        <end position="171"/>
    </location>
</feature>
<feature type="region of interest" description="Disordered" evidence="11">
    <location>
        <begin position="726"/>
        <end position="767"/>
    </location>
</feature>
<feature type="coiled-coil region" evidence="10">
    <location>
        <begin position="269"/>
        <end position="310"/>
    </location>
</feature>
<evidence type="ECO:0000313" key="13">
    <source>
        <dbReference type="Proteomes" id="UP000887574"/>
    </source>
</evidence>
<sequence>MYLKRFKRINVKVLKSWCRQILKGLSFLHSRNPPVIHRDLKCDNIFITGTTGSVKIGDLGLATLKNKSHAKSVIGTPEFMAPEMYEEQYDESVDVYAFGMCLLEMVTGEYPYSECAYPAQIYRKVIQGTKPACFERTPKQYPEIRDIIDRCIRVRKEERATVKQLLSDDFFTPEEQFGIRIDIKNRENDLNESGSEIQMQLCVFDEKKRTQYKFKENEGLQFAFDIEVDKAEEVVSQMIEQQHIPNVDTQMIIKLIKDKVEAFKRDREYRHAEMKRQREEEERRQEEIAVKEEIKARQKEREALQQQQANSNSTPALCNNQAADVHHNNLVSQASGSVDLDHLMITTTAPANPATTTVSPTSMVAGDGNSAAGDGHATSPSTATTTAAIGGGHTSSVKKPKKKIVLEILSVVYGENNQPIVSCKMDTAHKTVTFRFSPDSDQSSVIAAKLVNQDCITEHQSCAVIEQLEKVIELVRDNPDKVVGLKLTSVAADHPTTLNVDESAKAVLELNSPIDSKPTSPIHVQQHMRNASNPKYVEESSKPSVGPPIVSEPASTVSAATVTVGAVAPPPVVKQTRFAVSPAVLNADESDHSATLPAPSNVAHPEYRKLSAIVGKTDSVPSDHLPPTSESPAPPAQISRFKVQTIHPPATNTPDSSSSQPVAVSASSTMSTITSTNVMASIVGSSMSTQSTLSATSQAAPPKPAGIEGGLASTSTLEQLNNELRKPDHVPTSNQVVAGAPPAPQPSSAMSTHASQPHTPGGQFGEGQTNIQELDAKLQELSIRLQQQQESSEDEGNRQQQPQQVAVFSSLPPNGNYSNLSRAQSLAPAHGVEGVEEGVIHKPEGREVSAPPSTCLNTTLSGTNMSGIYLSRQSSPPAPTFFNSMNSGAALDMEHPPHSAVEFGIRPHPLTQCQSTGALHHLHIRTSREGSHHFPMTTETLSSAKVESNRHSLANGLSPMLNLPHLKDLENALNNTLGIHRSISLVQPPLHLEHLRRPETLQLAAKANSVIFFVPPENRTELDSPLTLNSPVANGGVEEDSKFSDDLEFEEDEAVQLLKQKHRKELEILLDRQRRELNLLHQKRQRQRAHTAVPSSSSYPYQVMPAALSTSLNGQVSSQPPIIHPMSQSLHQPQIEPHQSPVLGRFPISNSVSAFDLSMPSCSSVPPSPPQIPSPDKEAAGRAFVYGQALRASERARHTPPIQLYENAVFEQPPKSTISKSLTNGSSIKRVVETNSVSSKTSSPIKSLDRQLDRDKKVDNHHISTVTKLKSFFSRAAPSQKSLSKLTGRGKRKNKQEHASMEEGGQGIIETRTNSSLSK</sequence>
<feature type="region of interest" description="Disordered" evidence="11">
    <location>
        <begin position="617"/>
        <end position="636"/>
    </location>
</feature>
<evidence type="ECO:0000256" key="7">
    <source>
        <dbReference type="ARBA" id="ARBA00022840"/>
    </source>
</evidence>
<dbReference type="InterPro" id="IPR008271">
    <property type="entry name" value="Ser/Thr_kinase_AS"/>
</dbReference>
<keyword evidence="5" id="KW-0547">Nucleotide-binding</keyword>
<dbReference type="WBParaSite" id="jg21766">
    <property type="protein sequence ID" value="jg21766"/>
    <property type="gene ID" value="jg21766"/>
</dbReference>
<feature type="coiled-coil region" evidence="10">
    <location>
        <begin position="1047"/>
        <end position="1090"/>
    </location>
</feature>
<dbReference type="Pfam" id="PF00069">
    <property type="entry name" value="Pkinase"/>
    <property type="match status" value="1"/>
</dbReference>
<dbReference type="Pfam" id="PF12202">
    <property type="entry name" value="OSR1_C"/>
    <property type="match status" value="1"/>
</dbReference>
<dbReference type="Gene3D" id="3.10.20.90">
    <property type="entry name" value="Phosphatidylinositol 3-kinase Catalytic Subunit, Chain A, domain 1"/>
    <property type="match status" value="2"/>
</dbReference>
<evidence type="ECO:0000256" key="11">
    <source>
        <dbReference type="SAM" id="MobiDB-lite"/>
    </source>
</evidence>
<dbReference type="InterPro" id="IPR011009">
    <property type="entry name" value="Kinase-like_dom_sf"/>
</dbReference>
<dbReference type="PROSITE" id="PS00108">
    <property type="entry name" value="PROTEIN_KINASE_ST"/>
    <property type="match status" value="1"/>
</dbReference>
<evidence type="ECO:0000256" key="3">
    <source>
        <dbReference type="ARBA" id="ARBA00022527"/>
    </source>
</evidence>
<proteinExistence type="predicted"/>
<dbReference type="Proteomes" id="UP000887574">
    <property type="component" value="Unplaced"/>
</dbReference>
<evidence type="ECO:0000256" key="6">
    <source>
        <dbReference type="ARBA" id="ARBA00022777"/>
    </source>
</evidence>
<evidence type="ECO:0000256" key="8">
    <source>
        <dbReference type="ARBA" id="ARBA00047899"/>
    </source>
</evidence>
<feature type="region of interest" description="Disordered" evidence="11">
    <location>
        <begin position="1277"/>
        <end position="1319"/>
    </location>
</feature>
<evidence type="ECO:0000256" key="2">
    <source>
        <dbReference type="ARBA" id="ARBA00012513"/>
    </source>
</evidence>
<feature type="region of interest" description="Disordered" evidence="11">
    <location>
        <begin position="808"/>
        <end position="829"/>
    </location>
</feature>
<accession>A0A915DPJ5</accession>
<comment type="cofactor">
    <cofactor evidence="1">
        <name>Mg(2+)</name>
        <dbReference type="ChEBI" id="CHEBI:18420"/>
    </cofactor>
</comment>
<dbReference type="InterPro" id="IPR050588">
    <property type="entry name" value="WNK_Ser-Thr_kinase"/>
</dbReference>
<evidence type="ECO:0000313" key="14">
    <source>
        <dbReference type="WBParaSite" id="jg21766"/>
    </source>
</evidence>
<evidence type="ECO:0000256" key="9">
    <source>
        <dbReference type="ARBA" id="ARBA00048679"/>
    </source>
</evidence>
<dbReference type="InterPro" id="IPR024678">
    <property type="entry name" value="Kinase_OSR1/WNK_CCT"/>
</dbReference>
<dbReference type="PROSITE" id="PS50011">
    <property type="entry name" value="PROTEIN_KINASE_DOM"/>
    <property type="match status" value="1"/>
</dbReference>
<dbReference type="InterPro" id="IPR000719">
    <property type="entry name" value="Prot_kinase_dom"/>
</dbReference>
<dbReference type="GO" id="GO:0005524">
    <property type="term" value="F:ATP binding"/>
    <property type="evidence" value="ECO:0007669"/>
    <property type="project" value="UniProtKB-KW"/>
</dbReference>
<evidence type="ECO:0000256" key="1">
    <source>
        <dbReference type="ARBA" id="ARBA00001946"/>
    </source>
</evidence>
<comment type="catalytic activity">
    <reaction evidence="8">
        <text>L-threonyl-[protein] + ATP = O-phospho-L-threonyl-[protein] + ADP + H(+)</text>
        <dbReference type="Rhea" id="RHEA:46608"/>
        <dbReference type="Rhea" id="RHEA-COMP:11060"/>
        <dbReference type="Rhea" id="RHEA-COMP:11605"/>
        <dbReference type="ChEBI" id="CHEBI:15378"/>
        <dbReference type="ChEBI" id="CHEBI:30013"/>
        <dbReference type="ChEBI" id="CHEBI:30616"/>
        <dbReference type="ChEBI" id="CHEBI:61977"/>
        <dbReference type="ChEBI" id="CHEBI:456216"/>
        <dbReference type="EC" id="2.7.11.1"/>
    </reaction>
</comment>
<reference evidence="14" key="1">
    <citation type="submission" date="2022-11" db="UniProtKB">
        <authorList>
            <consortium name="WormBaseParasite"/>
        </authorList>
    </citation>
    <scope>IDENTIFICATION</scope>
</reference>
<evidence type="ECO:0000256" key="5">
    <source>
        <dbReference type="ARBA" id="ARBA00022741"/>
    </source>
</evidence>
<comment type="catalytic activity">
    <reaction evidence="9">
        <text>L-seryl-[protein] + ATP = O-phospho-L-seryl-[protein] + ADP + H(+)</text>
        <dbReference type="Rhea" id="RHEA:17989"/>
        <dbReference type="Rhea" id="RHEA-COMP:9863"/>
        <dbReference type="Rhea" id="RHEA-COMP:11604"/>
        <dbReference type="ChEBI" id="CHEBI:15378"/>
        <dbReference type="ChEBI" id="CHEBI:29999"/>
        <dbReference type="ChEBI" id="CHEBI:30616"/>
        <dbReference type="ChEBI" id="CHEBI:83421"/>
        <dbReference type="ChEBI" id="CHEBI:456216"/>
        <dbReference type="EC" id="2.7.11.1"/>
    </reaction>
</comment>
<evidence type="ECO:0000256" key="4">
    <source>
        <dbReference type="ARBA" id="ARBA00022679"/>
    </source>
</evidence>
<feature type="compositionally biased region" description="Low complexity" evidence="11">
    <location>
        <begin position="375"/>
        <end position="388"/>
    </location>
</feature>
<protein>
    <recommendedName>
        <fullName evidence="2">non-specific serine/threonine protein kinase</fullName>
        <ecNumber evidence="2">2.7.11.1</ecNumber>
    </recommendedName>
</protein>
<dbReference type="Gene3D" id="1.10.510.10">
    <property type="entry name" value="Transferase(Phosphotransferase) domain 1"/>
    <property type="match status" value="1"/>
</dbReference>
<dbReference type="EC" id="2.7.11.1" evidence="2"/>
<dbReference type="SMART" id="SM00220">
    <property type="entry name" value="S_TKc"/>
    <property type="match status" value="1"/>
</dbReference>
<dbReference type="PANTHER" id="PTHR13902">
    <property type="entry name" value="SERINE/THREONINE-PROTEIN KINASE WNK WITH NO LYSINE -RELATED"/>
    <property type="match status" value="1"/>
</dbReference>
<evidence type="ECO:0000259" key="12">
    <source>
        <dbReference type="PROSITE" id="PS50011"/>
    </source>
</evidence>
<feature type="region of interest" description="Disordered" evidence="11">
    <location>
        <begin position="367"/>
        <end position="396"/>
    </location>
</feature>
<name>A0A915DPJ5_9BILA</name>
<dbReference type="InterPro" id="IPR056865">
    <property type="entry name" value="CCTL2_WNK"/>
</dbReference>
<keyword evidence="7" id="KW-0067">ATP-binding</keyword>
<evidence type="ECO:0000256" key="10">
    <source>
        <dbReference type="SAM" id="Coils"/>
    </source>
</evidence>
<dbReference type="GO" id="GO:0004674">
    <property type="term" value="F:protein serine/threonine kinase activity"/>
    <property type="evidence" value="ECO:0007669"/>
    <property type="project" value="UniProtKB-KW"/>
</dbReference>
<keyword evidence="10" id="KW-0175">Coiled coil</keyword>
<keyword evidence="4" id="KW-0808">Transferase</keyword>
<organism evidence="13 14">
    <name type="scientific">Ditylenchus dipsaci</name>
    <dbReference type="NCBI Taxonomy" id="166011"/>
    <lineage>
        <taxon>Eukaryota</taxon>
        <taxon>Metazoa</taxon>
        <taxon>Ecdysozoa</taxon>
        <taxon>Nematoda</taxon>
        <taxon>Chromadorea</taxon>
        <taxon>Rhabditida</taxon>
        <taxon>Tylenchina</taxon>
        <taxon>Tylenchomorpha</taxon>
        <taxon>Sphaerularioidea</taxon>
        <taxon>Anguinidae</taxon>
        <taxon>Anguininae</taxon>
        <taxon>Ditylenchus</taxon>
    </lineage>
</organism>
<dbReference type="SUPFAM" id="SSF56112">
    <property type="entry name" value="Protein kinase-like (PK-like)"/>
    <property type="match status" value="1"/>
</dbReference>